<dbReference type="Proteomes" id="UP000248196">
    <property type="component" value="Unassembled WGS sequence"/>
</dbReference>
<evidence type="ECO:0000313" key="5">
    <source>
        <dbReference type="Proteomes" id="UP000248196"/>
    </source>
</evidence>
<dbReference type="EMBL" id="PESE01000004">
    <property type="protein sequence ID" value="PYD38259.1"/>
    <property type="molecule type" value="Genomic_DNA"/>
</dbReference>
<sequence>MRWLFAMLIALFCWTGSVSGQKLCAAPSKATPTALSSLPSLDNPALSPYDQVYRSPAELQRKAPGKLPLLLPRVHSYPGSLPASAQLQPVYTLASELGHNARFPRQHLSVPNQLVQANWMLHTPQQQNRLGGWKESNMLYRGTLTYHS</sequence>
<dbReference type="EMBL" id="CP065673">
    <property type="protein sequence ID" value="QPS19007.1"/>
    <property type="molecule type" value="Genomic_DNA"/>
</dbReference>
<feature type="chain" id="PRO_5044582573" description="Lipoprotein" evidence="1">
    <location>
        <begin position="21"/>
        <end position="148"/>
    </location>
</feature>
<dbReference type="STRING" id="82996.ADP72_13995"/>
<dbReference type="AlphaFoldDB" id="A0A2X4V088"/>
<dbReference type="OrthoDB" id="6414000at2"/>
<dbReference type="RefSeq" id="WP_004948424.1">
    <property type="nucleotide sequence ID" value="NZ_CAMISH010000005.1"/>
</dbReference>
<evidence type="ECO:0000313" key="2">
    <source>
        <dbReference type="EMBL" id="PYD38259.1"/>
    </source>
</evidence>
<organism evidence="4 6">
    <name type="scientific">Serratia plymuthica</name>
    <dbReference type="NCBI Taxonomy" id="82996"/>
    <lineage>
        <taxon>Bacteria</taxon>
        <taxon>Pseudomonadati</taxon>
        <taxon>Pseudomonadota</taxon>
        <taxon>Gammaproteobacteria</taxon>
        <taxon>Enterobacterales</taxon>
        <taxon>Yersiniaceae</taxon>
        <taxon>Serratia</taxon>
    </lineage>
</organism>
<protein>
    <recommendedName>
        <fullName evidence="8">Lipoprotein</fullName>
    </recommendedName>
</protein>
<gene>
    <name evidence="2" type="ORF">CT690_15380</name>
    <name evidence="3" type="ORF">I6G64_15520</name>
    <name evidence="4" type="ORF">NCTC12961_05231</name>
</gene>
<accession>A0A2X4V088</accession>
<feature type="signal peptide" evidence="1">
    <location>
        <begin position="1"/>
        <end position="20"/>
    </location>
</feature>
<evidence type="ECO:0000313" key="4">
    <source>
        <dbReference type="EMBL" id="SQI45467.1"/>
    </source>
</evidence>
<evidence type="ECO:0000256" key="1">
    <source>
        <dbReference type="SAM" id="SignalP"/>
    </source>
</evidence>
<keyword evidence="7" id="KW-1185">Reference proteome</keyword>
<evidence type="ECO:0000313" key="3">
    <source>
        <dbReference type="EMBL" id="QPS19007.1"/>
    </source>
</evidence>
<dbReference type="Proteomes" id="UP000594967">
    <property type="component" value="Chromosome"/>
</dbReference>
<name>A0A2X4V088_SERPL</name>
<evidence type="ECO:0000313" key="6">
    <source>
        <dbReference type="Proteomes" id="UP000248897"/>
    </source>
</evidence>
<reference evidence="2 5" key="1">
    <citation type="submission" date="2017-11" db="EMBL/GenBank/DDBJ databases">
        <title>Genome sequence of the oocydin A producing rhizobacterium Serratia plymuthica 4Rx5.</title>
        <authorList>
            <person name="Matilla M.A."/>
            <person name="Udaondo Z."/>
            <person name="Salmond G.P.C."/>
        </authorList>
    </citation>
    <scope>NUCLEOTIDE SEQUENCE [LARGE SCALE GENOMIC DNA]</scope>
    <source>
        <strain evidence="2 5">4Rx5</strain>
    </source>
</reference>
<dbReference type="EMBL" id="LS483469">
    <property type="protein sequence ID" value="SQI45467.1"/>
    <property type="molecule type" value="Genomic_DNA"/>
</dbReference>
<reference evidence="3 7" key="3">
    <citation type="submission" date="2020-12" db="EMBL/GenBank/DDBJ databases">
        <title>FDA dAtabase for Regulatory Grade micrObial Sequences (FDA-ARGOS): Supporting development and validation of Infectious Disease Dx tests.</title>
        <authorList>
            <person name="Sproer C."/>
            <person name="Gronow S."/>
            <person name="Severitt S."/>
            <person name="Schroder I."/>
            <person name="Tallon L."/>
            <person name="Sadzewicz L."/>
            <person name="Zhao X."/>
            <person name="Boylan J."/>
            <person name="Ott S."/>
            <person name="Bowen H."/>
            <person name="Vavikolanu K."/>
            <person name="Mehta A."/>
            <person name="Aluvathingal J."/>
            <person name="Nadendla S."/>
            <person name="Lowell S."/>
            <person name="Myers T."/>
            <person name="Yan Y."/>
            <person name="Sichtig H."/>
        </authorList>
    </citation>
    <scope>NUCLEOTIDE SEQUENCE [LARGE SCALE GENOMIC DNA]</scope>
    <source>
        <strain evidence="3 7">FDAARGOS_907</strain>
    </source>
</reference>
<keyword evidence="1" id="KW-0732">Signal</keyword>
<reference evidence="4 6" key="2">
    <citation type="submission" date="2018-06" db="EMBL/GenBank/DDBJ databases">
        <authorList>
            <consortium name="Pathogen Informatics"/>
            <person name="Doyle S."/>
        </authorList>
    </citation>
    <scope>NUCLEOTIDE SEQUENCE [LARGE SCALE GENOMIC DNA]</scope>
    <source>
        <strain evidence="4 6">NCTC12961</strain>
    </source>
</reference>
<evidence type="ECO:0000313" key="7">
    <source>
        <dbReference type="Proteomes" id="UP000594967"/>
    </source>
</evidence>
<proteinExistence type="predicted"/>
<dbReference type="Proteomes" id="UP000248897">
    <property type="component" value="Chromosome 1"/>
</dbReference>
<evidence type="ECO:0008006" key="8">
    <source>
        <dbReference type="Google" id="ProtNLM"/>
    </source>
</evidence>